<keyword evidence="5" id="KW-0496">Mitochondrion</keyword>
<evidence type="ECO:0000259" key="7">
    <source>
        <dbReference type="Pfam" id="PF07743"/>
    </source>
</evidence>
<proteinExistence type="inferred from homology"/>
<dbReference type="SUPFAM" id="SSF47144">
    <property type="entry name" value="HSC20 (HSCB), C-terminal oligomerisation domain"/>
    <property type="match status" value="1"/>
</dbReference>
<dbReference type="Pfam" id="PF07743">
    <property type="entry name" value="HSCB_C"/>
    <property type="match status" value="1"/>
</dbReference>
<dbReference type="GO" id="GO:0051087">
    <property type="term" value="F:protein-folding chaperone binding"/>
    <property type="evidence" value="ECO:0007669"/>
    <property type="project" value="InterPro"/>
</dbReference>
<sequence length="149" mass="17488">QPFLCFFCLWVSADFYGHPMYEVNFQTDSMHCRFMGYESEYMWEYLFSNSHFLCQLELSGVEPVKETDCDADSAFLMEIMEINEKLAEAKNEDSLEEIETLIKVKQEELTKEVTAAFERDDLEEAKKLLAKMKYFANLEDKLKAKKVPS</sequence>
<name>A0A8D2PFE3_ZOSLA</name>
<evidence type="ECO:0000313" key="9">
    <source>
        <dbReference type="Proteomes" id="UP000694401"/>
    </source>
</evidence>
<dbReference type="PANTHER" id="PTHR14021">
    <property type="entry name" value="IRON-SULFUR CLUSTER CO-CHAPERONE PROTEIN HSCB"/>
    <property type="match status" value="1"/>
</dbReference>
<evidence type="ECO:0000256" key="1">
    <source>
        <dbReference type="ARBA" id="ARBA00004173"/>
    </source>
</evidence>
<evidence type="ECO:0000256" key="4">
    <source>
        <dbReference type="ARBA" id="ARBA00022490"/>
    </source>
</evidence>
<dbReference type="InterPro" id="IPR004640">
    <property type="entry name" value="HscB"/>
</dbReference>
<dbReference type="Gene3D" id="1.20.1280.20">
    <property type="entry name" value="HscB, C-terminal domain"/>
    <property type="match status" value="1"/>
</dbReference>
<protein>
    <recommendedName>
        <fullName evidence="7">Co-chaperone HscB C-terminal oligomerisation domain-containing protein</fullName>
    </recommendedName>
</protein>
<dbReference type="Ensembl" id="ENSZLMT00000013382.1">
    <property type="protein sequence ID" value="ENSZLMP00000013021.1"/>
    <property type="gene ID" value="ENSZLMG00000009080.1"/>
</dbReference>
<dbReference type="GO" id="GO:0005739">
    <property type="term" value="C:mitochondrion"/>
    <property type="evidence" value="ECO:0007669"/>
    <property type="project" value="UniProtKB-SubCell"/>
</dbReference>
<evidence type="ECO:0000256" key="2">
    <source>
        <dbReference type="ARBA" id="ARBA00004496"/>
    </source>
</evidence>
<organism evidence="8 9">
    <name type="scientific">Zosterops lateralis melanops</name>
    <dbReference type="NCBI Taxonomy" id="1220523"/>
    <lineage>
        <taxon>Eukaryota</taxon>
        <taxon>Metazoa</taxon>
        <taxon>Chordata</taxon>
        <taxon>Craniata</taxon>
        <taxon>Vertebrata</taxon>
        <taxon>Euteleostomi</taxon>
        <taxon>Archelosauria</taxon>
        <taxon>Archosauria</taxon>
        <taxon>Dinosauria</taxon>
        <taxon>Saurischia</taxon>
        <taxon>Theropoda</taxon>
        <taxon>Coelurosauria</taxon>
        <taxon>Aves</taxon>
        <taxon>Neognathae</taxon>
        <taxon>Neoaves</taxon>
        <taxon>Telluraves</taxon>
        <taxon>Australaves</taxon>
        <taxon>Passeriformes</taxon>
        <taxon>Sylvioidea</taxon>
        <taxon>Zosteropidae</taxon>
        <taxon>Zosterops</taxon>
    </lineage>
</organism>
<dbReference type="PANTHER" id="PTHR14021:SF15">
    <property type="entry name" value="IRON-SULFUR CLUSTER CO-CHAPERONE PROTEIN HSCB"/>
    <property type="match status" value="1"/>
</dbReference>
<reference evidence="8" key="2">
    <citation type="submission" date="2025-09" db="UniProtKB">
        <authorList>
            <consortium name="Ensembl"/>
        </authorList>
    </citation>
    <scope>IDENTIFICATION</scope>
</reference>
<dbReference type="GO" id="GO:0001671">
    <property type="term" value="F:ATPase activator activity"/>
    <property type="evidence" value="ECO:0007669"/>
    <property type="project" value="InterPro"/>
</dbReference>
<evidence type="ECO:0000256" key="3">
    <source>
        <dbReference type="ARBA" id="ARBA00010476"/>
    </source>
</evidence>
<dbReference type="Proteomes" id="UP000694401">
    <property type="component" value="Unassembled WGS sequence"/>
</dbReference>
<keyword evidence="4" id="KW-0963">Cytoplasm</keyword>
<dbReference type="GO" id="GO:0044571">
    <property type="term" value="P:[2Fe-2S] cluster assembly"/>
    <property type="evidence" value="ECO:0007669"/>
    <property type="project" value="InterPro"/>
</dbReference>
<keyword evidence="6" id="KW-0143">Chaperone</keyword>
<dbReference type="InterPro" id="IPR036386">
    <property type="entry name" value="HscB_C_sf"/>
</dbReference>
<reference evidence="8" key="1">
    <citation type="submission" date="2025-08" db="UniProtKB">
        <authorList>
            <consortium name="Ensembl"/>
        </authorList>
    </citation>
    <scope>IDENTIFICATION</scope>
</reference>
<evidence type="ECO:0000313" key="8">
    <source>
        <dbReference type="Ensembl" id="ENSZLMP00000013021.1"/>
    </source>
</evidence>
<comment type="similarity">
    <text evidence="3">Belongs to the HscB family.</text>
</comment>
<evidence type="ECO:0000256" key="5">
    <source>
        <dbReference type="ARBA" id="ARBA00023128"/>
    </source>
</evidence>
<dbReference type="GO" id="GO:0051259">
    <property type="term" value="P:protein complex oligomerization"/>
    <property type="evidence" value="ECO:0007669"/>
    <property type="project" value="InterPro"/>
</dbReference>
<dbReference type="InterPro" id="IPR009073">
    <property type="entry name" value="HscB_oligo_C"/>
</dbReference>
<comment type="subcellular location">
    <subcellularLocation>
        <location evidence="2">Cytoplasm</location>
    </subcellularLocation>
    <subcellularLocation>
        <location evidence="1">Mitochondrion</location>
    </subcellularLocation>
</comment>
<keyword evidence="9" id="KW-1185">Reference proteome</keyword>
<dbReference type="FunFam" id="1.20.1280.20:FF:000002">
    <property type="entry name" value="HscB mitochondrial iron-sulfur cluster co-chaperone"/>
    <property type="match status" value="1"/>
</dbReference>
<accession>A0A8D2PFE3</accession>
<feature type="domain" description="Co-chaperone HscB C-terminal oligomerisation" evidence="7">
    <location>
        <begin position="72"/>
        <end position="143"/>
    </location>
</feature>
<evidence type="ECO:0000256" key="6">
    <source>
        <dbReference type="ARBA" id="ARBA00023186"/>
    </source>
</evidence>
<dbReference type="AlphaFoldDB" id="A0A8D2PFE3"/>